<proteinExistence type="predicted"/>
<evidence type="ECO:0000313" key="1">
    <source>
        <dbReference type="EMBL" id="PIA19492.1"/>
    </source>
</evidence>
<organism evidence="1 2">
    <name type="scientific">Coemansia reversa (strain ATCC 12441 / NRRL 1564)</name>
    <dbReference type="NCBI Taxonomy" id="763665"/>
    <lineage>
        <taxon>Eukaryota</taxon>
        <taxon>Fungi</taxon>
        <taxon>Fungi incertae sedis</taxon>
        <taxon>Zoopagomycota</taxon>
        <taxon>Kickxellomycotina</taxon>
        <taxon>Kickxellomycetes</taxon>
        <taxon>Kickxellales</taxon>
        <taxon>Kickxellaceae</taxon>
        <taxon>Coemansia</taxon>
    </lineage>
</organism>
<reference evidence="1 2" key="1">
    <citation type="journal article" date="2015" name="Genome Biol. Evol.">
        <title>Phylogenomic analyses indicate that early fungi evolved digesting cell walls of algal ancestors of land plants.</title>
        <authorList>
            <person name="Chang Y."/>
            <person name="Wang S."/>
            <person name="Sekimoto S."/>
            <person name="Aerts A.L."/>
            <person name="Choi C."/>
            <person name="Clum A."/>
            <person name="LaButti K.M."/>
            <person name="Lindquist E.A."/>
            <person name="Yee Ngan C."/>
            <person name="Ohm R.A."/>
            <person name="Salamov A.A."/>
            <person name="Grigoriev I.V."/>
            <person name="Spatafora J.W."/>
            <person name="Berbee M.L."/>
        </authorList>
    </citation>
    <scope>NUCLEOTIDE SEQUENCE [LARGE SCALE GENOMIC DNA]</scope>
    <source>
        <strain evidence="1 2">NRRL 1564</strain>
    </source>
</reference>
<accession>A0A2G5BKK2</accession>
<dbReference type="Proteomes" id="UP000242474">
    <property type="component" value="Unassembled WGS sequence"/>
</dbReference>
<keyword evidence="2" id="KW-1185">Reference proteome</keyword>
<dbReference type="AlphaFoldDB" id="A0A2G5BKK2"/>
<name>A0A2G5BKK2_COERN</name>
<sequence>MAVECSSTLQCYVQCCGLHGFPAPWQSGAPVGAKVGAHDVASSNVHGAHGPCCHGSRNLVFAHIVNKLGRIDIETAVVVSRLRRNLTRFLEKHHRPKYEKMVVDRNAKAASA</sequence>
<protein>
    <submittedName>
        <fullName evidence="1">Uncharacterized protein</fullName>
    </submittedName>
</protein>
<dbReference type="EMBL" id="KZ303486">
    <property type="protein sequence ID" value="PIA19492.1"/>
    <property type="molecule type" value="Genomic_DNA"/>
</dbReference>
<gene>
    <name evidence="1" type="ORF">COEREDRAFT_78838</name>
</gene>
<evidence type="ECO:0000313" key="2">
    <source>
        <dbReference type="Proteomes" id="UP000242474"/>
    </source>
</evidence>